<keyword evidence="12 14" id="KW-0472">Membrane</keyword>
<keyword evidence="10 13" id="KW-0040">ANK repeat</keyword>
<evidence type="ECO:0000313" key="16">
    <source>
        <dbReference type="EMBL" id="EEP76492.1"/>
    </source>
</evidence>
<dbReference type="OrthoDB" id="18574at2759"/>
<dbReference type="InterPro" id="IPR002067">
    <property type="entry name" value="MCP"/>
</dbReference>
<dbReference type="InParanoid" id="C4JHH8"/>
<dbReference type="HOGENOM" id="CLU_012680_0_0_1"/>
<dbReference type="OMA" id="RIRICQA"/>
<organism evidence="16 17">
    <name type="scientific">Uncinocarpus reesii (strain UAMH 1704)</name>
    <dbReference type="NCBI Taxonomy" id="336963"/>
    <lineage>
        <taxon>Eukaryota</taxon>
        <taxon>Fungi</taxon>
        <taxon>Dikarya</taxon>
        <taxon>Ascomycota</taxon>
        <taxon>Pezizomycotina</taxon>
        <taxon>Eurotiomycetes</taxon>
        <taxon>Eurotiomycetidae</taxon>
        <taxon>Onygenales</taxon>
        <taxon>Onygenaceae</taxon>
        <taxon>Uncinocarpus</taxon>
    </lineage>
</organism>
<dbReference type="InterPro" id="IPR018108">
    <property type="entry name" value="MCP_transmembrane"/>
</dbReference>
<evidence type="ECO:0000256" key="4">
    <source>
        <dbReference type="ARBA" id="ARBA00021935"/>
    </source>
</evidence>
<proteinExistence type="inferred from homology"/>
<dbReference type="PANTHER" id="PTHR24198:SF165">
    <property type="entry name" value="ANKYRIN REPEAT-CONTAINING PROTEIN-RELATED"/>
    <property type="match status" value="1"/>
</dbReference>
<feature type="repeat" description="Solcar" evidence="14">
    <location>
        <begin position="872"/>
        <end position="967"/>
    </location>
</feature>
<comment type="similarity">
    <text evidence="3">Belongs to the mitochondrial carrier (TC 2.A.29) family.</text>
</comment>
<evidence type="ECO:0000256" key="10">
    <source>
        <dbReference type="ARBA" id="ARBA00023043"/>
    </source>
</evidence>
<comment type="function">
    <text evidence="1">Mitochondrial transporter that mediates uptake of thiamine pyrophosphate (ThPP) into mitochondria.</text>
</comment>
<dbReference type="SMART" id="SM00248">
    <property type="entry name" value="ANK"/>
    <property type="match status" value="11"/>
</dbReference>
<sequence length="977" mass="106400">MASLDLLPTELLNLIAQKLHVEHISNLLRTSKRLYNALNDELYREASRRDNDEYGQPVSLIHAASFGEPASFDGLLSRVKDINSPIVDLEGYPSYRLPISKGVTRITILQAVSAMGKENLVELLIAKGVDTEVRDNGQQTALHLAVILKQTAVVKSLIEGGANVLALHGAQNTALVYALQYGSLAIARMLIAAGGANVELPAGPSNPVSQTVAYMDLSLVKQLLETSSAFFPEPCLTDALPSAIKTGNVDIIQYLLDAGAKATPDALSEACAADNLPVIKLLIQAGANVRGRQRTGATALHSVCSFEAAKLLFNEAPDLGRLLAAHQPAVEHVYRTYSLNQNLDIILLVLFLLWKGPRDQDPEDSGNRMRAIHYAAQYGHEAVLRSILAQQKWQVSTLSCTGATALHYAAASTSESRLNCVRLLVEGGVDMAVMDQLGNTALKSVFLNGYHPLNATVAEYLVRAGANPSQRQQNDKSPLHDALYHSDSESALVLIQAGADISAMDPCGMQPLHFAALFGCADIVTELAQRGVNLSARDNRGYTPLHLAISQGFEKYRNREDFLVSVERVITRKYSHAHTSHADPEALRGSRYLAVIKALCYTGANINAQATSMNLSPADFVGMQRFCWNGFARNEGPSTETEQVDETLQSADEVRKIWWKLAEYLNWQRGQRYQVVAAGAIAGLVSRFCVAPLDVVKIRLQLQIHSLSDPLSHRHIHGPVYKGTISTLKAIVREEGITGLWKGNIPAELLYVFYGGIQFTTYRTVTQALHTLPTAHRLPQPAESFLSGAVAGGIATLTTYPFDLLRTRFAAQGNIKIYPSLLSAVRTIHSHEGYPGFFRGASAAVAQIVPYMGLFFATYESVRVPVAQLELPFGSGDATAGVIASVLAKTGVFPLDLVRKRLQVQGPTRSRYIHQNIPEYSGVWSTIKSVVRDGGVRGLYRGLTVSLIKAAPASAVTMWTYERVLKTLKEMNADPVR</sequence>
<dbReference type="Gene3D" id="1.50.40.10">
    <property type="entry name" value="Mitochondrial carrier domain"/>
    <property type="match status" value="1"/>
</dbReference>
<dbReference type="GeneID" id="8442670"/>
<feature type="repeat" description="ANK" evidence="13">
    <location>
        <begin position="401"/>
        <end position="436"/>
    </location>
</feature>
<dbReference type="InterPro" id="IPR001810">
    <property type="entry name" value="F-box_dom"/>
</dbReference>
<dbReference type="InterPro" id="IPR002110">
    <property type="entry name" value="Ankyrin_rpt"/>
</dbReference>
<dbReference type="EMBL" id="CH476615">
    <property type="protein sequence ID" value="EEP76492.1"/>
    <property type="molecule type" value="Genomic_DNA"/>
</dbReference>
<dbReference type="PRINTS" id="PR00926">
    <property type="entry name" value="MITOCARRIER"/>
</dbReference>
<dbReference type="InterPro" id="IPR036770">
    <property type="entry name" value="Ankyrin_rpt-contain_sf"/>
</dbReference>
<evidence type="ECO:0000256" key="5">
    <source>
        <dbReference type="ARBA" id="ARBA00022448"/>
    </source>
</evidence>
<dbReference type="KEGG" id="ure:UREG_01341"/>
<keyword evidence="7" id="KW-0677">Repeat</keyword>
<keyword evidence="9" id="KW-1133">Transmembrane helix</keyword>
<feature type="repeat" description="Solcar" evidence="14">
    <location>
        <begin position="670"/>
        <end position="768"/>
    </location>
</feature>
<evidence type="ECO:0000313" key="17">
    <source>
        <dbReference type="Proteomes" id="UP000002058"/>
    </source>
</evidence>
<dbReference type="Proteomes" id="UP000002058">
    <property type="component" value="Unassembled WGS sequence"/>
</dbReference>
<evidence type="ECO:0000256" key="13">
    <source>
        <dbReference type="PROSITE-ProRule" id="PRU00023"/>
    </source>
</evidence>
<comment type="subcellular location">
    <subcellularLocation>
        <location evidence="2">Mitochondrion inner membrane</location>
        <topology evidence="2">Multi-pass membrane protein</topology>
    </subcellularLocation>
</comment>
<keyword evidence="5" id="KW-0813">Transport</keyword>
<keyword evidence="8" id="KW-0999">Mitochondrion inner membrane</keyword>
<dbReference type="Pfam" id="PF13857">
    <property type="entry name" value="Ank_5"/>
    <property type="match status" value="1"/>
</dbReference>
<dbReference type="PROSITE" id="PS50297">
    <property type="entry name" value="ANK_REP_REGION"/>
    <property type="match status" value="4"/>
</dbReference>
<evidence type="ECO:0000256" key="8">
    <source>
        <dbReference type="ARBA" id="ARBA00022792"/>
    </source>
</evidence>
<dbReference type="InterPro" id="IPR023395">
    <property type="entry name" value="MCP_dom_sf"/>
</dbReference>
<name>C4JHH8_UNCRE</name>
<feature type="repeat" description="ANK" evidence="13">
    <location>
        <begin position="474"/>
        <end position="506"/>
    </location>
</feature>
<feature type="domain" description="F-box" evidence="15">
    <location>
        <begin position="1"/>
        <end position="46"/>
    </location>
</feature>
<keyword evidence="17" id="KW-1185">Reference proteome</keyword>
<dbReference type="eggNOG" id="KOG4177">
    <property type="taxonomic scope" value="Eukaryota"/>
</dbReference>
<feature type="repeat" description="ANK" evidence="13">
    <location>
        <begin position="104"/>
        <end position="136"/>
    </location>
</feature>
<reference evidence="17" key="1">
    <citation type="journal article" date="2009" name="Genome Res.">
        <title>Comparative genomic analyses of the human fungal pathogens Coccidioides and their relatives.</title>
        <authorList>
            <person name="Sharpton T.J."/>
            <person name="Stajich J.E."/>
            <person name="Rounsley S.D."/>
            <person name="Gardner M.J."/>
            <person name="Wortman J.R."/>
            <person name="Jordar V.S."/>
            <person name="Maiti R."/>
            <person name="Kodira C.D."/>
            <person name="Neafsey D.E."/>
            <person name="Zeng Q."/>
            <person name="Hung C.-Y."/>
            <person name="McMahan C."/>
            <person name="Muszewska A."/>
            <person name="Grynberg M."/>
            <person name="Mandel M.A."/>
            <person name="Kellner E.M."/>
            <person name="Barker B.M."/>
            <person name="Galgiani J.N."/>
            <person name="Orbach M.J."/>
            <person name="Kirkland T.N."/>
            <person name="Cole G.T."/>
            <person name="Henn M.R."/>
            <person name="Birren B.W."/>
            <person name="Taylor J.W."/>
        </authorList>
    </citation>
    <scope>NUCLEOTIDE SEQUENCE [LARGE SCALE GENOMIC DNA]</scope>
    <source>
        <strain evidence="17">UAMH 1704</strain>
    </source>
</reference>
<dbReference type="PROSITE" id="PS50920">
    <property type="entry name" value="SOLCAR"/>
    <property type="match status" value="3"/>
</dbReference>
<dbReference type="PROSITE" id="PS50088">
    <property type="entry name" value="ANK_REPEAT"/>
    <property type="match status" value="5"/>
</dbReference>
<evidence type="ECO:0000256" key="1">
    <source>
        <dbReference type="ARBA" id="ARBA00002238"/>
    </source>
</evidence>
<evidence type="ECO:0000256" key="14">
    <source>
        <dbReference type="PROSITE-ProRule" id="PRU00282"/>
    </source>
</evidence>
<dbReference type="STRING" id="336963.C4JHH8"/>
<feature type="repeat" description="ANK" evidence="13">
    <location>
        <begin position="507"/>
        <end position="539"/>
    </location>
</feature>
<evidence type="ECO:0000256" key="9">
    <source>
        <dbReference type="ARBA" id="ARBA00022989"/>
    </source>
</evidence>
<dbReference type="RefSeq" id="XP_002541825.1">
    <property type="nucleotide sequence ID" value="XM_002541779.1"/>
</dbReference>
<keyword evidence="6 14" id="KW-0812">Transmembrane</keyword>
<protein>
    <recommendedName>
        <fullName evidence="4">Mitochondrial thiamine pyrophosphate carrier 1</fullName>
    </recommendedName>
</protein>
<dbReference type="AlphaFoldDB" id="C4JHH8"/>
<keyword evidence="11" id="KW-0496">Mitochondrion</keyword>
<evidence type="ECO:0000256" key="6">
    <source>
        <dbReference type="ARBA" id="ARBA00022692"/>
    </source>
</evidence>
<dbReference type="Pfam" id="PF00153">
    <property type="entry name" value="Mito_carr"/>
    <property type="match status" value="3"/>
</dbReference>
<dbReference type="Gene3D" id="1.25.40.20">
    <property type="entry name" value="Ankyrin repeat-containing domain"/>
    <property type="match status" value="4"/>
</dbReference>
<dbReference type="GO" id="GO:0090422">
    <property type="term" value="F:thiamine pyrophosphate transmembrane transporter activity"/>
    <property type="evidence" value="ECO:0007669"/>
    <property type="project" value="UniProtKB-ARBA"/>
</dbReference>
<evidence type="ECO:0000256" key="12">
    <source>
        <dbReference type="ARBA" id="ARBA00023136"/>
    </source>
</evidence>
<feature type="repeat" description="Solcar" evidence="14">
    <location>
        <begin position="779"/>
        <end position="865"/>
    </location>
</feature>
<accession>C4JHH8</accession>
<dbReference type="eggNOG" id="KOG0752">
    <property type="taxonomic scope" value="Eukaryota"/>
</dbReference>
<dbReference type="GO" id="GO:0005743">
    <property type="term" value="C:mitochondrial inner membrane"/>
    <property type="evidence" value="ECO:0007669"/>
    <property type="project" value="UniProtKB-SubCell"/>
</dbReference>
<evidence type="ECO:0000256" key="7">
    <source>
        <dbReference type="ARBA" id="ARBA00022737"/>
    </source>
</evidence>
<dbReference type="SUPFAM" id="SSF103506">
    <property type="entry name" value="Mitochondrial carrier"/>
    <property type="match status" value="1"/>
</dbReference>
<dbReference type="CDD" id="cd09917">
    <property type="entry name" value="F-box_SF"/>
    <property type="match status" value="1"/>
</dbReference>
<evidence type="ECO:0000256" key="3">
    <source>
        <dbReference type="ARBA" id="ARBA00006375"/>
    </source>
</evidence>
<dbReference type="PANTHER" id="PTHR24198">
    <property type="entry name" value="ANKYRIN REPEAT AND PROTEIN KINASE DOMAIN-CONTAINING PROTEIN"/>
    <property type="match status" value="1"/>
</dbReference>
<dbReference type="FunFam" id="1.50.40.10:FF:000011">
    <property type="entry name" value="Mitochondrial thiamine pyrophosphate carrier 1"/>
    <property type="match status" value="1"/>
</dbReference>
<feature type="repeat" description="ANK" evidence="13">
    <location>
        <begin position="137"/>
        <end position="169"/>
    </location>
</feature>
<gene>
    <name evidence="16" type="ORF">UREG_01341</name>
</gene>
<dbReference type="Pfam" id="PF12796">
    <property type="entry name" value="Ank_2"/>
    <property type="match status" value="3"/>
</dbReference>
<dbReference type="VEuPathDB" id="FungiDB:UREG_01341"/>
<dbReference type="SUPFAM" id="SSF48403">
    <property type="entry name" value="Ankyrin repeat"/>
    <property type="match status" value="2"/>
</dbReference>
<evidence type="ECO:0000256" key="11">
    <source>
        <dbReference type="ARBA" id="ARBA00023128"/>
    </source>
</evidence>
<dbReference type="PROSITE" id="PS50181">
    <property type="entry name" value="FBOX"/>
    <property type="match status" value="1"/>
</dbReference>
<evidence type="ECO:0000259" key="15">
    <source>
        <dbReference type="PROSITE" id="PS50181"/>
    </source>
</evidence>
<evidence type="ECO:0000256" key="2">
    <source>
        <dbReference type="ARBA" id="ARBA00004448"/>
    </source>
</evidence>